<evidence type="ECO:0000313" key="8">
    <source>
        <dbReference type="Proteomes" id="UP001198163"/>
    </source>
</evidence>
<dbReference type="InterPro" id="IPR001851">
    <property type="entry name" value="ABC_transp_permease"/>
</dbReference>
<keyword evidence="4 6" id="KW-1133">Transmembrane helix</keyword>
<dbReference type="PANTHER" id="PTHR43370:SF2">
    <property type="entry name" value="ABC TRANSPORTER PERMEASE PROTEIN"/>
    <property type="match status" value="1"/>
</dbReference>
<keyword evidence="5 6" id="KW-0472">Membrane</keyword>
<evidence type="ECO:0000256" key="3">
    <source>
        <dbReference type="ARBA" id="ARBA00022692"/>
    </source>
</evidence>
<evidence type="ECO:0000256" key="5">
    <source>
        <dbReference type="ARBA" id="ARBA00023136"/>
    </source>
</evidence>
<name>A0AAE3EJK3_9SPIR</name>
<dbReference type="GO" id="GO:0022857">
    <property type="term" value="F:transmembrane transporter activity"/>
    <property type="evidence" value="ECO:0007669"/>
    <property type="project" value="InterPro"/>
</dbReference>
<evidence type="ECO:0000256" key="1">
    <source>
        <dbReference type="ARBA" id="ARBA00004651"/>
    </source>
</evidence>
<sequence>MTEILSAVLASSAPLLFAALGALATEYAGVLAVFMDGAINLAAFICIAVTASTGSPLAGFAAAAAGTIVFVGAAALYTEATGANPFLTGLSLNLFSAGITSLLSTLVFGTRGVVPLPFSGEAEYIAFSAGLRQFAFPAALAAAVLMAFFFHNTKPGAALRASGSSPRVLEARGLHPDRYRVFSWMIAAVFAALAGTALSLPLGAWVPNVSSGRGWTALAAVYLGLRNPLGCVLAALLFSAAEYAANILQGTGQVSGTLILGLPYALALAVFILKRKDLGTQTT</sequence>
<dbReference type="Pfam" id="PF02653">
    <property type="entry name" value="BPD_transp_2"/>
    <property type="match status" value="1"/>
</dbReference>
<keyword evidence="8" id="KW-1185">Reference proteome</keyword>
<keyword evidence="2" id="KW-1003">Cell membrane</keyword>
<reference evidence="7" key="1">
    <citation type="submission" date="2021-08" db="EMBL/GenBank/DDBJ databases">
        <title>Comparative analyses of Brucepasteria parasyntrophica and Teretinema zuelzerae.</title>
        <authorList>
            <person name="Song Y."/>
            <person name="Brune A."/>
        </authorList>
    </citation>
    <scope>NUCLEOTIDE SEQUENCE</scope>
    <source>
        <strain evidence="7">DSM 1903</strain>
    </source>
</reference>
<evidence type="ECO:0000256" key="2">
    <source>
        <dbReference type="ARBA" id="ARBA00022475"/>
    </source>
</evidence>
<comment type="caution">
    <text evidence="7">The sequence shown here is derived from an EMBL/GenBank/DDBJ whole genome shotgun (WGS) entry which is preliminary data.</text>
</comment>
<feature type="transmembrane region" description="Helical" evidence="6">
    <location>
        <begin position="253"/>
        <end position="273"/>
    </location>
</feature>
<evidence type="ECO:0000313" key="7">
    <source>
        <dbReference type="EMBL" id="MCD1655470.1"/>
    </source>
</evidence>
<comment type="subcellular location">
    <subcellularLocation>
        <location evidence="1">Cell membrane</location>
        <topology evidence="1">Multi-pass membrane protein</topology>
    </subcellularLocation>
</comment>
<protein>
    <submittedName>
        <fullName evidence="7">ABC transporter permease</fullName>
    </submittedName>
</protein>
<feature type="transmembrane region" description="Helical" evidence="6">
    <location>
        <begin position="57"/>
        <end position="78"/>
    </location>
</feature>
<accession>A0AAE3EJK3</accession>
<feature type="transmembrane region" description="Helical" evidence="6">
    <location>
        <begin position="218"/>
        <end position="241"/>
    </location>
</feature>
<feature type="transmembrane region" description="Helical" evidence="6">
    <location>
        <begin position="134"/>
        <end position="151"/>
    </location>
</feature>
<dbReference type="AlphaFoldDB" id="A0AAE3EJK3"/>
<proteinExistence type="predicted"/>
<gene>
    <name evidence="7" type="ORF">K7J14_12270</name>
</gene>
<evidence type="ECO:0000256" key="6">
    <source>
        <dbReference type="SAM" id="Phobius"/>
    </source>
</evidence>
<organism evidence="7 8">
    <name type="scientific">Teretinema zuelzerae</name>
    <dbReference type="NCBI Taxonomy" id="156"/>
    <lineage>
        <taxon>Bacteria</taxon>
        <taxon>Pseudomonadati</taxon>
        <taxon>Spirochaetota</taxon>
        <taxon>Spirochaetia</taxon>
        <taxon>Spirochaetales</taxon>
        <taxon>Treponemataceae</taxon>
        <taxon>Teretinema</taxon>
    </lineage>
</organism>
<dbReference type="RefSeq" id="WP_230756691.1">
    <property type="nucleotide sequence ID" value="NZ_JAINWA010000003.1"/>
</dbReference>
<dbReference type="CDD" id="cd06580">
    <property type="entry name" value="TM_PBP1_transp_TpRbsC_like"/>
    <property type="match status" value="1"/>
</dbReference>
<feature type="transmembrane region" description="Helical" evidence="6">
    <location>
        <begin position="181"/>
        <end position="206"/>
    </location>
</feature>
<dbReference type="Proteomes" id="UP001198163">
    <property type="component" value="Unassembled WGS sequence"/>
</dbReference>
<feature type="transmembrane region" description="Helical" evidence="6">
    <location>
        <begin position="90"/>
        <end position="114"/>
    </location>
</feature>
<keyword evidence="3 6" id="KW-0812">Transmembrane</keyword>
<evidence type="ECO:0000256" key="4">
    <source>
        <dbReference type="ARBA" id="ARBA00022989"/>
    </source>
</evidence>
<feature type="transmembrane region" description="Helical" evidence="6">
    <location>
        <begin position="31"/>
        <end position="50"/>
    </location>
</feature>
<dbReference type="EMBL" id="JAINWA010000003">
    <property type="protein sequence ID" value="MCD1655470.1"/>
    <property type="molecule type" value="Genomic_DNA"/>
</dbReference>
<dbReference type="PANTHER" id="PTHR43370">
    <property type="entry name" value="SUGAR ABC TRANSPORTER INTEGRAL MEMBRANE PROTEIN-RELATED"/>
    <property type="match status" value="1"/>
</dbReference>
<dbReference type="GO" id="GO:0005886">
    <property type="term" value="C:plasma membrane"/>
    <property type="evidence" value="ECO:0007669"/>
    <property type="project" value="UniProtKB-SubCell"/>
</dbReference>